<evidence type="ECO:0000313" key="3">
    <source>
        <dbReference type="Proteomes" id="UP000316426"/>
    </source>
</evidence>
<proteinExistence type="predicted"/>
<keyword evidence="3" id="KW-1185">Reference proteome</keyword>
<accession>A0A518KD82</accession>
<dbReference type="RefSeq" id="WP_145115605.1">
    <property type="nucleotide sequence ID" value="NZ_CP036349.1"/>
</dbReference>
<evidence type="ECO:0008006" key="4">
    <source>
        <dbReference type="Google" id="ProtNLM"/>
    </source>
</evidence>
<dbReference type="PROSITE" id="PS51257">
    <property type="entry name" value="PROKAR_LIPOPROTEIN"/>
    <property type="match status" value="1"/>
</dbReference>
<dbReference type="AlphaFoldDB" id="A0A518KD82"/>
<reference evidence="2 3" key="1">
    <citation type="submission" date="2019-02" db="EMBL/GenBank/DDBJ databases">
        <title>Deep-cultivation of Planctomycetes and their phenomic and genomic characterization uncovers novel biology.</title>
        <authorList>
            <person name="Wiegand S."/>
            <person name="Jogler M."/>
            <person name="Boedeker C."/>
            <person name="Pinto D."/>
            <person name="Vollmers J."/>
            <person name="Rivas-Marin E."/>
            <person name="Kohn T."/>
            <person name="Peeters S.H."/>
            <person name="Heuer A."/>
            <person name="Rast P."/>
            <person name="Oberbeckmann S."/>
            <person name="Bunk B."/>
            <person name="Jeske O."/>
            <person name="Meyerdierks A."/>
            <person name="Storesund J.E."/>
            <person name="Kallscheuer N."/>
            <person name="Luecker S."/>
            <person name="Lage O.M."/>
            <person name="Pohl T."/>
            <person name="Merkel B.J."/>
            <person name="Hornburger P."/>
            <person name="Mueller R.-W."/>
            <person name="Bruemmer F."/>
            <person name="Labrenz M."/>
            <person name="Spormann A.M."/>
            <person name="Op den Camp H."/>
            <person name="Overmann J."/>
            <person name="Amann R."/>
            <person name="Jetten M.S.M."/>
            <person name="Mascher T."/>
            <person name="Medema M.H."/>
            <person name="Devos D.P."/>
            <person name="Kaster A.-K."/>
            <person name="Ovreas L."/>
            <person name="Rohde M."/>
            <person name="Galperin M.Y."/>
            <person name="Jogler C."/>
        </authorList>
    </citation>
    <scope>NUCLEOTIDE SEQUENCE [LARGE SCALE GENOMIC DNA]</scope>
    <source>
        <strain evidence="2 3">Spa11</strain>
    </source>
</reference>
<evidence type="ECO:0000256" key="1">
    <source>
        <dbReference type="SAM" id="MobiDB-lite"/>
    </source>
</evidence>
<gene>
    <name evidence="2" type="ORF">Spa11_39740</name>
</gene>
<protein>
    <recommendedName>
        <fullName evidence="4">Lipocalin-like domain-containing protein</fullName>
    </recommendedName>
</protein>
<feature type="region of interest" description="Disordered" evidence="1">
    <location>
        <begin position="172"/>
        <end position="200"/>
    </location>
</feature>
<sequence>MNRPALPPLLPRLLPLVSAVLFMGCDTPLSLSQRLDGRWVGRPESAAERTVREWPTRESDPDDPAIAEAAAETPPTDLEAFNSVRVELELDDSGAARMSLAGGEPLVGEWQLSSIEGRRGVLEISVERGEVDGKQTFETRRYDVEALRPVDGEGFVLREQNADRRFGRLLFRRPGDEGPAAGAATAAAQTTPEALPKAVP</sequence>
<dbReference type="Proteomes" id="UP000316426">
    <property type="component" value="Chromosome"/>
</dbReference>
<name>A0A518KD82_9BACT</name>
<dbReference type="KEGG" id="bmei:Spa11_39740"/>
<feature type="compositionally biased region" description="Low complexity" evidence="1">
    <location>
        <begin position="177"/>
        <end position="194"/>
    </location>
</feature>
<evidence type="ECO:0000313" key="2">
    <source>
        <dbReference type="EMBL" id="QDV75752.1"/>
    </source>
</evidence>
<dbReference type="EMBL" id="CP036349">
    <property type="protein sequence ID" value="QDV75752.1"/>
    <property type="molecule type" value="Genomic_DNA"/>
</dbReference>
<organism evidence="2 3">
    <name type="scientific">Botrimarina mediterranea</name>
    <dbReference type="NCBI Taxonomy" id="2528022"/>
    <lineage>
        <taxon>Bacteria</taxon>
        <taxon>Pseudomonadati</taxon>
        <taxon>Planctomycetota</taxon>
        <taxon>Planctomycetia</taxon>
        <taxon>Pirellulales</taxon>
        <taxon>Lacipirellulaceae</taxon>
        <taxon>Botrimarina</taxon>
    </lineage>
</organism>